<protein>
    <submittedName>
        <fullName evidence="2">Uncharacterized protein</fullName>
    </submittedName>
</protein>
<reference evidence="2 3" key="1">
    <citation type="journal article" date="2016" name="Nat. Commun.">
        <title>Ectomycorrhizal ecology is imprinted in the genome of the dominant symbiotic fungus Cenococcum geophilum.</title>
        <authorList>
            <consortium name="DOE Joint Genome Institute"/>
            <person name="Peter M."/>
            <person name="Kohler A."/>
            <person name="Ohm R.A."/>
            <person name="Kuo A."/>
            <person name="Krutzmann J."/>
            <person name="Morin E."/>
            <person name="Arend M."/>
            <person name="Barry K.W."/>
            <person name="Binder M."/>
            <person name="Choi C."/>
            <person name="Clum A."/>
            <person name="Copeland A."/>
            <person name="Grisel N."/>
            <person name="Haridas S."/>
            <person name="Kipfer T."/>
            <person name="LaButti K."/>
            <person name="Lindquist E."/>
            <person name="Lipzen A."/>
            <person name="Maire R."/>
            <person name="Meier B."/>
            <person name="Mihaltcheva S."/>
            <person name="Molinier V."/>
            <person name="Murat C."/>
            <person name="Poggeler S."/>
            <person name="Quandt C.A."/>
            <person name="Sperisen C."/>
            <person name="Tritt A."/>
            <person name="Tisserant E."/>
            <person name="Crous P.W."/>
            <person name="Henrissat B."/>
            <person name="Nehls U."/>
            <person name="Egli S."/>
            <person name="Spatafora J.W."/>
            <person name="Grigoriev I.V."/>
            <person name="Martin F.M."/>
        </authorList>
    </citation>
    <scope>NUCLEOTIDE SEQUENCE [LARGE SCALE GENOMIC DNA]</scope>
    <source>
        <strain evidence="2 3">CBS 207.34</strain>
    </source>
</reference>
<accession>A0A8E2F872</accession>
<evidence type="ECO:0000313" key="3">
    <source>
        <dbReference type="Proteomes" id="UP000250140"/>
    </source>
</evidence>
<dbReference type="Proteomes" id="UP000250140">
    <property type="component" value="Unassembled WGS sequence"/>
</dbReference>
<sequence length="75" mass="7812">CSCVSTLHPAAPDAPPSHQTLCLTSFSPASSISKLALPHRPHPANSSRSPQFRPASAVEARTAASILVLLAFSYS</sequence>
<feature type="region of interest" description="Disordered" evidence="1">
    <location>
        <begin position="35"/>
        <end position="55"/>
    </location>
</feature>
<organism evidence="2 3">
    <name type="scientific">Glonium stellatum</name>
    <dbReference type="NCBI Taxonomy" id="574774"/>
    <lineage>
        <taxon>Eukaryota</taxon>
        <taxon>Fungi</taxon>
        <taxon>Dikarya</taxon>
        <taxon>Ascomycota</taxon>
        <taxon>Pezizomycotina</taxon>
        <taxon>Dothideomycetes</taxon>
        <taxon>Pleosporomycetidae</taxon>
        <taxon>Gloniales</taxon>
        <taxon>Gloniaceae</taxon>
        <taxon>Glonium</taxon>
    </lineage>
</organism>
<dbReference type="EMBL" id="KV748890">
    <property type="protein sequence ID" value="OCL12325.1"/>
    <property type="molecule type" value="Genomic_DNA"/>
</dbReference>
<evidence type="ECO:0000313" key="2">
    <source>
        <dbReference type="EMBL" id="OCL12325.1"/>
    </source>
</evidence>
<evidence type="ECO:0000256" key="1">
    <source>
        <dbReference type="SAM" id="MobiDB-lite"/>
    </source>
</evidence>
<gene>
    <name evidence="2" type="ORF">AOQ84DRAFT_312422</name>
</gene>
<proteinExistence type="predicted"/>
<dbReference type="OrthoDB" id="20109at2759"/>
<dbReference type="AlphaFoldDB" id="A0A8E2F872"/>
<name>A0A8E2F872_9PEZI</name>
<keyword evidence="3" id="KW-1185">Reference proteome</keyword>
<feature type="non-terminal residue" evidence="2">
    <location>
        <position position="1"/>
    </location>
</feature>